<feature type="transmembrane region" description="Helical" evidence="6">
    <location>
        <begin position="264"/>
        <end position="282"/>
    </location>
</feature>
<dbReference type="GO" id="GO:0022857">
    <property type="term" value="F:transmembrane transporter activity"/>
    <property type="evidence" value="ECO:0007669"/>
    <property type="project" value="InterPro"/>
</dbReference>
<evidence type="ECO:0000256" key="5">
    <source>
        <dbReference type="ARBA" id="ARBA00023136"/>
    </source>
</evidence>
<dbReference type="InterPro" id="IPR020846">
    <property type="entry name" value="MFS_dom"/>
</dbReference>
<evidence type="ECO:0000259" key="7">
    <source>
        <dbReference type="PROSITE" id="PS50850"/>
    </source>
</evidence>
<dbReference type="PANTHER" id="PTHR43124">
    <property type="entry name" value="PURINE EFFLUX PUMP PBUE"/>
    <property type="match status" value="1"/>
</dbReference>
<feature type="transmembrane region" description="Helical" evidence="6">
    <location>
        <begin position="130"/>
        <end position="151"/>
    </location>
</feature>
<keyword evidence="3 6" id="KW-0812">Transmembrane</keyword>
<keyword evidence="4 6" id="KW-1133">Transmembrane helix</keyword>
<name>A0AB39VK76_9GAMM</name>
<feature type="transmembrane region" description="Helical" evidence="6">
    <location>
        <begin position="45"/>
        <end position="65"/>
    </location>
</feature>
<feature type="domain" description="Major facilitator superfamily (MFS) profile" evidence="7">
    <location>
        <begin position="3"/>
        <end position="373"/>
    </location>
</feature>
<sequence>MKNAWLGLTGFTLIAVSYGMARFAWGLMLPDVMRDIAFTPRLAGILSGCSFIAYCIAILVAPLLSAFAGPRLPALMSSLSAAFGLLIIAVAGSQWLLGLGLFIAGMSAGLASPALAAAVSQAIAHRQQPIMNTLINAGTSAGIILSVAVLSWLPGGWRMSCLLFAFLALLCAFPVWHILPKDKPLARYGFFHVILHQRALHRMMAIAFFSGIVSAAWWSFGPALLLRLGIKPDIISLLWMTAGAAGITGALTGPLAKIIGMNRVYQFSQCCLAFPLLLIAFSQHFTWWLVPAVALGGAGYVTLSGVLLVWGVSASENSPAVGVSGLFFMLAAGQVVGSMIFGQIYAMTSGETALLIFATLPLLLVFAVRSKDLNPTY</sequence>
<dbReference type="EMBL" id="CP165628">
    <property type="protein sequence ID" value="XDU70576.1"/>
    <property type="molecule type" value="Genomic_DNA"/>
</dbReference>
<dbReference type="GO" id="GO:0005886">
    <property type="term" value="C:plasma membrane"/>
    <property type="evidence" value="ECO:0007669"/>
    <property type="project" value="UniProtKB-SubCell"/>
</dbReference>
<organism evidence="8">
    <name type="scientific">Rouxiella sp. WC2420</name>
    <dbReference type="NCBI Taxonomy" id="3234145"/>
    <lineage>
        <taxon>Bacteria</taxon>
        <taxon>Pseudomonadati</taxon>
        <taxon>Pseudomonadota</taxon>
        <taxon>Gammaproteobacteria</taxon>
        <taxon>Enterobacterales</taxon>
        <taxon>Yersiniaceae</taxon>
        <taxon>Rouxiella</taxon>
    </lineage>
</organism>
<reference evidence="8" key="1">
    <citation type="submission" date="2024-07" db="EMBL/GenBank/DDBJ databases">
        <authorList>
            <person name="Biller S.J."/>
        </authorList>
    </citation>
    <scope>NUCLEOTIDE SEQUENCE</scope>
    <source>
        <strain evidence="8">WC2420</strain>
    </source>
</reference>
<feature type="transmembrane region" description="Helical" evidence="6">
    <location>
        <begin position="72"/>
        <end position="91"/>
    </location>
</feature>
<dbReference type="RefSeq" id="WP_369788082.1">
    <property type="nucleotide sequence ID" value="NZ_CP165628.1"/>
</dbReference>
<dbReference type="AlphaFoldDB" id="A0AB39VK76"/>
<dbReference type="PANTHER" id="PTHR43124:SF3">
    <property type="entry name" value="CHLORAMPHENICOL EFFLUX PUMP RV0191"/>
    <property type="match status" value="1"/>
</dbReference>
<proteinExistence type="predicted"/>
<dbReference type="InterPro" id="IPR036259">
    <property type="entry name" value="MFS_trans_sf"/>
</dbReference>
<protein>
    <submittedName>
        <fullName evidence="8">MFS transporter</fullName>
    </submittedName>
</protein>
<dbReference type="SUPFAM" id="SSF103473">
    <property type="entry name" value="MFS general substrate transporter"/>
    <property type="match status" value="1"/>
</dbReference>
<gene>
    <name evidence="8" type="ORF">AB3G37_13355</name>
</gene>
<dbReference type="Gene3D" id="1.20.1250.20">
    <property type="entry name" value="MFS general substrate transporter like domains"/>
    <property type="match status" value="2"/>
</dbReference>
<feature type="transmembrane region" description="Helical" evidence="6">
    <location>
        <begin position="288"/>
        <end position="313"/>
    </location>
</feature>
<dbReference type="InterPro" id="IPR050189">
    <property type="entry name" value="MFS_Efflux_Transporters"/>
</dbReference>
<evidence type="ECO:0000256" key="2">
    <source>
        <dbReference type="ARBA" id="ARBA00022475"/>
    </source>
</evidence>
<accession>A0AB39VK76</accession>
<keyword evidence="2" id="KW-1003">Cell membrane</keyword>
<evidence type="ECO:0000256" key="1">
    <source>
        <dbReference type="ARBA" id="ARBA00004651"/>
    </source>
</evidence>
<evidence type="ECO:0000313" key="8">
    <source>
        <dbReference type="EMBL" id="XDU70576.1"/>
    </source>
</evidence>
<feature type="transmembrane region" description="Helical" evidence="6">
    <location>
        <begin position="97"/>
        <end position="118"/>
    </location>
</feature>
<feature type="transmembrane region" description="Helical" evidence="6">
    <location>
        <begin position="325"/>
        <end position="346"/>
    </location>
</feature>
<evidence type="ECO:0000256" key="6">
    <source>
        <dbReference type="SAM" id="Phobius"/>
    </source>
</evidence>
<feature type="transmembrane region" description="Helical" evidence="6">
    <location>
        <begin position="157"/>
        <end position="179"/>
    </location>
</feature>
<comment type="subcellular location">
    <subcellularLocation>
        <location evidence="1">Cell membrane</location>
        <topology evidence="1">Multi-pass membrane protein</topology>
    </subcellularLocation>
</comment>
<evidence type="ECO:0000256" key="3">
    <source>
        <dbReference type="ARBA" id="ARBA00022692"/>
    </source>
</evidence>
<feature type="transmembrane region" description="Helical" evidence="6">
    <location>
        <begin position="199"/>
        <end position="219"/>
    </location>
</feature>
<keyword evidence="5 6" id="KW-0472">Membrane</keyword>
<dbReference type="Pfam" id="PF07690">
    <property type="entry name" value="MFS_1"/>
    <property type="match status" value="1"/>
</dbReference>
<dbReference type="InterPro" id="IPR011701">
    <property type="entry name" value="MFS"/>
</dbReference>
<evidence type="ECO:0000256" key="4">
    <source>
        <dbReference type="ARBA" id="ARBA00022989"/>
    </source>
</evidence>
<dbReference type="PROSITE" id="PS50850">
    <property type="entry name" value="MFS"/>
    <property type="match status" value="1"/>
</dbReference>
<feature type="transmembrane region" description="Helical" evidence="6">
    <location>
        <begin position="352"/>
        <end position="368"/>
    </location>
</feature>
<feature type="transmembrane region" description="Helical" evidence="6">
    <location>
        <begin position="234"/>
        <end position="252"/>
    </location>
</feature>